<organism evidence="12 13">
    <name type="scientific">Lentithecium fluviatile CBS 122367</name>
    <dbReference type="NCBI Taxonomy" id="1168545"/>
    <lineage>
        <taxon>Eukaryota</taxon>
        <taxon>Fungi</taxon>
        <taxon>Dikarya</taxon>
        <taxon>Ascomycota</taxon>
        <taxon>Pezizomycotina</taxon>
        <taxon>Dothideomycetes</taxon>
        <taxon>Pleosporomycetidae</taxon>
        <taxon>Pleosporales</taxon>
        <taxon>Massarineae</taxon>
        <taxon>Lentitheciaceae</taxon>
        <taxon>Lentithecium</taxon>
    </lineage>
</organism>
<keyword evidence="9 10" id="KW-0624">Polysaccharide degradation</keyword>
<feature type="signal peptide" evidence="10">
    <location>
        <begin position="1"/>
        <end position="17"/>
    </location>
</feature>
<evidence type="ECO:0000256" key="8">
    <source>
        <dbReference type="ARBA" id="ARBA00023295"/>
    </source>
</evidence>
<evidence type="ECO:0000256" key="11">
    <source>
        <dbReference type="SAM" id="MobiDB-lite"/>
    </source>
</evidence>
<dbReference type="Proteomes" id="UP000799291">
    <property type="component" value="Unassembled WGS sequence"/>
</dbReference>
<gene>
    <name evidence="12" type="ORF">K458DRAFT_297840</name>
</gene>
<keyword evidence="8 10" id="KW-0326">Glycosidase</keyword>
<evidence type="ECO:0000256" key="7">
    <source>
        <dbReference type="ARBA" id="ARBA00023277"/>
    </source>
</evidence>
<evidence type="ECO:0000256" key="2">
    <source>
        <dbReference type="ARBA" id="ARBA00004613"/>
    </source>
</evidence>
<dbReference type="EMBL" id="MU005576">
    <property type="protein sequence ID" value="KAF2686733.1"/>
    <property type="molecule type" value="Genomic_DNA"/>
</dbReference>
<keyword evidence="7" id="KW-0119">Carbohydrate metabolism</keyword>
<comment type="subcellular location">
    <subcellularLocation>
        <location evidence="2 10">Secreted</location>
    </subcellularLocation>
</comment>
<evidence type="ECO:0000313" key="12">
    <source>
        <dbReference type="EMBL" id="KAF2686733.1"/>
    </source>
</evidence>
<evidence type="ECO:0000256" key="1">
    <source>
        <dbReference type="ARBA" id="ARBA00000405"/>
    </source>
</evidence>
<evidence type="ECO:0000256" key="3">
    <source>
        <dbReference type="ARBA" id="ARBA00007799"/>
    </source>
</evidence>
<feature type="compositionally biased region" description="Acidic residues" evidence="11">
    <location>
        <begin position="274"/>
        <end position="287"/>
    </location>
</feature>
<keyword evidence="6 10" id="KW-0378">Hydrolase</keyword>
<accession>A0A6G1J964</accession>
<evidence type="ECO:0000256" key="10">
    <source>
        <dbReference type="RuleBase" id="RU361208"/>
    </source>
</evidence>
<dbReference type="OrthoDB" id="4756206at2759"/>
<evidence type="ECO:0000256" key="9">
    <source>
        <dbReference type="ARBA" id="ARBA00023326"/>
    </source>
</evidence>
<evidence type="ECO:0000256" key="5">
    <source>
        <dbReference type="ARBA" id="ARBA00022729"/>
    </source>
</evidence>
<keyword evidence="13" id="KW-1185">Reference proteome</keyword>
<proteinExistence type="inferred from homology"/>
<feature type="compositionally biased region" description="Polar residues" evidence="11">
    <location>
        <begin position="237"/>
        <end position="253"/>
    </location>
</feature>
<dbReference type="AlphaFoldDB" id="A0A6G1J964"/>
<feature type="region of interest" description="Disordered" evidence="11">
    <location>
        <begin position="237"/>
        <end position="309"/>
    </location>
</feature>
<dbReference type="GO" id="GO:0005576">
    <property type="term" value="C:extracellular region"/>
    <property type="evidence" value="ECO:0007669"/>
    <property type="project" value="UniProtKB-SubCell"/>
</dbReference>
<name>A0A6G1J964_9PLEO</name>
<protein>
    <recommendedName>
        <fullName evidence="10">Endo-chitosanase</fullName>
        <ecNumber evidence="10">3.2.1.132</ecNumber>
    </recommendedName>
</protein>
<comment type="catalytic activity">
    <reaction evidence="1 10">
        <text>Endohydrolysis of beta-(1-&gt;4)-linkages between D-glucosamine residues in a partly acetylated chitosan.</text>
        <dbReference type="EC" id="3.2.1.132"/>
    </reaction>
</comment>
<evidence type="ECO:0000256" key="6">
    <source>
        <dbReference type="ARBA" id="ARBA00022801"/>
    </source>
</evidence>
<dbReference type="EC" id="3.2.1.132" evidence="10"/>
<feature type="chain" id="PRO_5026376560" description="Endo-chitosanase" evidence="10">
    <location>
        <begin position="18"/>
        <end position="343"/>
    </location>
</feature>
<dbReference type="PANTHER" id="PTHR42061">
    <property type="entry name" value="ENDO-CHITOSANASE"/>
    <property type="match status" value="1"/>
</dbReference>
<comment type="similarity">
    <text evidence="3 10">Belongs to the glycosyl hydrolase 75 family.</text>
</comment>
<keyword evidence="5 10" id="KW-0732">Signal</keyword>
<dbReference type="GO" id="GO:0016977">
    <property type="term" value="F:chitosanase activity"/>
    <property type="evidence" value="ECO:0007669"/>
    <property type="project" value="UniProtKB-EC"/>
</dbReference>
<dbReference type="GO" id="GO:0000272">
    <property type="term" value="P:polysaccharide catabolic process"/>
    <property type="evidence" value="ECO:0007669"/>
    <property type="project" value="UniProtKB-KW"/>
</dbReference>
<evidence type="ECO:0000256" key="4">
    <source>
        <dbReference type="ARBA" id="ARBA00022525"/>
    </source>
</evidence>
<keyword evidence="4" id="KW-0964">Secreted</keyword>
<evidence type="ECO:0000313" key="13">
    <source>
        <dbReference type="Proteomes" id="UP000799291"/>
    </source>
</evidence>
<comment type="function">
    <text evidence="10">Chitosanase catalyzing the endo-type cleavage of chitosan, the deacylated form of chitin. Chitosanase may be crucial in the degradation of the deacetylated portion of chitin in the fungal cell wall.</text>
</comment>
<dbReference type="InterPro" id="IPR009939">
    <property type="entry name" value="Chitosanase_fungal"/>
</dbReference>
<sequence length="343" mass="35969">MRSSTSLALALATAAAAREIPASLKAFYDANLQGDCPNPISSPYSDGHGSSSTVYCQDPTSGAIFLKSSSAYTDVDIDCDGAGAGTGDCGNDQSGQSITAWADIAAELSGGAIEDLNTHHHTFVVFGNDSPKFDPTEHGIEPLSVMAVVCGDKYILGVMGDSNGADLVGEASISLAKLCFPDEDITGNSGHTEKDVLFLAFPGKDAVPTDAKWGLEDASVFEESLWATGDALLETLGTQSSSGSGRNGTATTTKHVKSTPAPTKTKSAAVETETAAEEGDEDEDEGEWEKRWDWPTGAPTTKVMSPKKPKATEAAAEWVEDEVEDAWEKRGLGASRVFRGMKM</sequence>
<dbReference type="Pfam" id="PF07335">
    <property type="entry name" value="Glyco_hydro_75"/>
    <property type="match status" value="1"/>
</dbReference>
<reference evidence="12" key="1">
    <citation type="journal article" date="2020" name="Stud. Mycol.">
        <title>101 Dothideomycetes genomes: a test case for predicting lifestyles and emergence of pathogens.</title>
        <authorList>
            <person name="Haridas S."/>
            <person name="Albert R."/>
            <person name="Binder M."/>
            <person name="Bloem J."/>
            <person name="Labutti K."/>
            <person name="Salamov A."/>
            <person name="Andreopoulos B."/>
            <person name="Baker S."/>
            <person name="Barry K."/>
            <person name="Bills G."/>
            <person name="Bluhm B."/>
            <person name="Cannon C."/>
            <person name="Castanera R."/>
            <person name="Culley D."/>
            <person name="Daum C."/>
            <person name="Ezra D."/>
            <person name="Gonzalez J."/>
            <person name="Henrissat B."/>
            <person name="Kuo A."/>
            <person name="Liang C."/>
            <person name="Lipzen A."/>
            <person name="Lutzoni F."/>
            <person name="Magnuson J."/>
            <person name="Mondo S."/>
            <person name="Nolan M."/>
            <person name="Ohm R."/>
            <person name="Pangilinan J."/>
            <person name="Park H.-J."/>
            <person name="Ramirez L."/>
            <person name="Alfaro M."/>
            <person name="Sun H."/>
            <person name="Tritt A."/>
            <person name="Yoshinaga Y."/>
            <person name="Zwiers L.-H."/>
            <person name="Turgeon B."/>
            <person name="Goodwin S."/>
            <person name="Spatafora J."/>
            <person name="Crous P."/>
            <person name="Grigoriev I."/>
        </authorList>
    </citation>
    <scope>NUCLEOTIDE SEQUENCE</scope>
    <source>
        <strain evidence="12">CBS 122367</strain>
    </source>
</reference>
<dbReference type="PANTHER" id="PTHR42061:SF6">
    <property type="entry name" value="ENDO-CHITOSANASE"/>
    <property type="match status" value="1"/>
</dbReference>